<accession>A0A5C6EME2</accession>
<dbReference type="RefSeq" id="WP_146535585.1">
    <property type="nucleotide sequence ID" value="NZ_SJPX01000004.1"/>
</dbReference>
<sequence>MTQLQAMHGYNQQRTPQEELEHAKQLVIEAESDCRFYEDSFADIDDNAVYEIRSGGYDNPCWLHKREIVKRTPKQIRLAAKHAGEKQTCLPRERLESGRSVAKGDTLRDPVYALGWVMRTMFQELKAKSTRRLEDSRRILQSVEGAIGNSKHDWKEEGF</sequence>
<dbReference type="EMBL" id="SJPX01000004">
    <property type="protein sequence ID" value="TWU49307.1"/>
    <property type="molecule type" value="Genomic_DNA"/>
</dbReference>
<proteinExistence type="predicted"/>
<evidence type="ECO:0000313" key="1">
    <source>
        <dbReference type="EMBL" id="TWU49307.1"/>
    </source>
</evidence>
<name>A0A5C6EME2_9BACT</name>
<dbReference type="OrthoDB" id="9999141at2"/>
<protein>
    <submittedName>
        <fullName evidence="1">Uncharacterized protein</fullName>
    </submittedName>
</protein>
<gene>
    <name evidence="1" type="ORF">Poly59_39210</name>
</gene>
<organism evidence="1 2">
    <name type="scientific">Rubripirellula reticaptiva</name>
    <dbReference type="NCBI Taxonomy" id="2528013"/>
    <lineage>
        <taxon>Bacteria</taxon>
        <taxon>Pseudomonadati</taxon>
        <taxon>Planctomycetota</taxon>
        <taxon>Planctomycetia</taxon>
        <taxon>Pirellulales</taxon>
        <taxon>Pirellulaceae</taxon>
        <taxon>Rubripirellula</taxon>
    </lineage>
</organism>
<comment type="caution">
    <text evidence="1">The sequence shown here is derived from an EMBL/GenBank/DDBJ whole genome shotgun (WGS) entry which is preliminary data.</text>
</comment>
<keyword evidence="2" id="KW-1185">Reference proteome</keyword>
<reference evidence="1 2" key="1">
    <citation type="submission" date="2019-02" db="EMBL/GenBank/DDBJ databases">
        <title>Deep-cultivation of Planctomycetes and their phenomic and genomic characterization uncovers novel biology.</title>
        <authorList>
            <person name="Wiegand S."/>
            <person name="Jogler M."/>
            <person name="Boedeker C."/>
            <person name="Pinto D."/>
            <person name="Vollmers J."/>
            <person name="Rivas-Marin E."/>
            <person name="Kohn T."/>
            <person name="Peeters S.H."/>
            <person name="Heuer A."/>
            <person name="Rast P."/>
            <person name="Oberbeckmann S."/>
            <person name="Bunk B."/>
            <person name="Jeske O."/>
            <person name="Meyerdierks A."/>
            <person name="Storesund J.E."/>
            <person name="Kallscheuer N."/>
            <person name="Luecker S."/>
            <person name="Lage O.M."/>
            <person name="Pohl T."/>
            <person name="Merkel B.J."/>
            <person name="Hornburger P."/>
            <person name="Mueller R.-W."/>
            <person name="Bruemmer F."/>
            <person name="Labrenz M."/>
            <person name="Spormann A.M."/>
            <person name="Op Den Camp H."/>
            <person name="Overmann J."/>
            <person name="Amann R."/>
            <person name="Jetten M.S.M."/>
            <person name="Mascher T."/>
            <person name="Medema M.H."/>
            <person name="Devos D.P."/>
            <person name="Kaster A.-K."/>
            <person name="Ovreas L."/>
            <person name="Rohde M."/>
            <person name="Galperin M.Y."/>
            <person name="Jogler C."/>
        </authorList>
    </citation>
    <scope>NUCLEOTIDE SEQUENCE [LARGE SCALE GENOMIC DNA]</scope>
    <source>
        <strain evidence="1 2">Poly59</strain>
    </source>
</reference>
<dbReference type="AlphaFoldDB" id="A0A5C6EME2"/>
<evidence type="ECO:0000313" key="2">
    <source>
        <dbReference type="Proteomes" id="UP000317977"/>
    </source>
</evidence>
<dbReference type="Proteomes" id="UP000317977">
    <property type="component" value="Unassembled WGS sequence"/>
</dbReference>